<sequence length="383" mass="42405">MRIFKIGILGSGVISRTYLADIIAFYKNLEVIACADINVELSQKLASEFGIKKAYTTEELLNDDEVEIVINLTPPQFHVELSKQIITAGKHLFSEKPFAPNLKDAKEVLDLADAKGVKVGCAPDTFLASGLQSLRYYLDANLIGKPFFVTANMTTFGVETWHPNPGPFYTKNSGPLFDMAPYYLSAIVSLLGSIESIAALDAKSSDTRHIYVGPEAGTDIEVKIPTHYSSILRLKSGVVVNLNVSFDIYRSNLPMFEIYGDGGTLTYPDPNFGGGTPSVYRKEQYTDTVYQKTDEAMARKNRFYELPELYPRVKDYSRGLGVLDLAKAIEANSNNRANGSLIMHITEAIEGMMISSENGEFYKMKTTCERPEPLKAGGYMDEV</sequence>
<dbReference type="Gene3D" id="3.30.360.10">
    <property type="entry name" value="Dihydrodipicolinate Reductase, domain 2"/>
    <property type="match status" value="1"/>
</dbReference>
<evidence type="ECO:0000259" key="2">
    <source>
        <dbReference type="Pfam" id="PF01408"/>
    </source>
</evidence>
<dbReference type="Gene3D" id="3.40.50.720">
    <property type="entry name" value="NAD(P)-binding Rossmann-like Domain"/>
    <property type="match status" value="1"/>
</dbReference>
<name>A0A1V4IWI3_9CLOT</name>
<feature type="domain" description="GFO/IDH/MocA-like oxidoreductase" evidence="3">
    <location>
        <begin position="132"/>
        <end position="265"/>
    </location>
</feature>
<evidence type="ECO:0000313" key="5">
    <source>
        <dbReference type="Proteomes" id="UP000191056"/>
    </source>
</evidence>
<dbReference type="PANTHER" id="PTHR43818">
    <property type="entry name" value="BCDNA.GH03377"/>
    <property type="match status" value="1"/>
</dbReference>
<proteinExistence type="predicted"/>
<dbReference type="InterPro" id="IPR036291">
    <property type="entry name" value="NAD(P)-bd_dom_sf"/>
</dbReference>
<evidence type="ECO:0000256" key="1">
    <source>
        <dbReference type="ARBA" id="ARBA00023002"/>
    </source>
</evidence>
<feature type="domain" description="Gfo/Idh/MocA-like oxidoreductase N-terminal" evidence="2">
    <location>
        <begin position="4"/>
        <end position="120"/>
    </location>
</feature>
<evidence type="ECO:0000259" key="3">
    <source>
        <dbReference type="Pfam" id="PF22725"/>
    </source>
</evidence>
<dbReference type="EMBL" id="MZGT01000013">
    <property type="protein sequence ID" value="OPJ64243.1"/>
    <property type="molecule type" value="Genomic_DNA"/>
</dbReference>
<dbReference type="InterPro" id="IPR050463">
    <property type="entry name" value="Gfo/Idh/MocA_oxidrdct_glycsds"/>
</dbReference>
<dbReference type="AlphaFoldDB" id="A0A1V4IWI3"/>
<gene>
    <name evidence="4" type="primary">afr_1</name>
    <name evidence="4" type="ORF">CLCHR_12140</name>
</gene>
<dbReference type="GO" id="GO:0033712">
    <property type="term" value="F:1,5-anhydro-D-fructose reductase (1,5-anhydro-D-mannitol-forming) activity"/>
    <property type="evidence" value="ECO:0007669"/>
    <property type="project" value="UniProtKB-EC"/>
</dbReference>
<keyword evidence="1 4" id="KW-0560">Oxidoreductase</keyword>
<dbReference type="Proteomes" id="UP000191056">
    <property type="component" value="Unassembled WGS sequence"/>
</dbReference>
<dbReference type="STRING" id="225345.CLCHR_12140"/>
<comment type="caution">
    <text evidence="4">The sequence shown here is derived from an EMBL/GenBank/DDBJ whole genome shotgun (WGS) entry which is preliminary data.</text>
</comment>
<evidence type="ECO:0000313" key="4">
    <source>
        <dbReference type="EMBL" id="OPJ64243.1"/>
    </source>
</evidence>
<dbReference type="InterPro" id="IPR055170">
    <property type="entry name" value="GFO_IDH_MocA-like_dom"/>
</dbReference>
<dbReference type="SUPFAM" id="SSF51735">
    <property type="entry name" value="NAD(P)-binding Rossmann-fold domains"/>
    <property type="match status" value="1"/>
</dbReference>
<protein>
    <submittedName>
        <fullName evidence="4">1,5-anhydro-D-fructose reductase</fullName>
        <ecNumber evidence="4">1.1.1.292</ecNumber>
    </submittedName>
</protein>
<dbReference type="EC" id="1.1.1.292" evidence="4"/>
<dbReference type="Pfam" id="PF01408">
    <property type="entry name" value="GFO_IDH_MocA"/>
    <property type="match status" value="1"/>
</dbReference>
<reference evidence="4 5" key="1">
    <citation type="submission" date="2017-03" db="EMBL/GenBank/DDBJ databases">
        <title>Genome sequence of Clostridium chromiireducens DSM 23318.</title>
        <authorList>
            <person name="Poehlein A."/>
            <person name="Daniel R."/>
        </authorList>
    </citation>
    <scope>NUCLEOTIDE SEQUENCE [LARGE SCALE GENOMIC DNA]</scope>
    <source>
        <strain evidence="4 5">DSM 23318</strain>
    </source>
</reference>
<dbReference type="GO" id="GO:0000166">
    <property type="term" value="F:nucleotide binding"/>
    <property type="evidence" value="ECO:0007669"/>
    <property type="project" value="InterPro"/>
</dbReference>
<accession>A0A1V4IWI3</accession>
<dbReference type="SUPFAM" id="SSF55347">
    <property type="entry name" value="Glyceraldehyde-3-phosphate dehydrogenase-like, C-terminal domain"/>
    <property type="match status" value="1"/>
</dbReference>
<dbReference type="Pfam" id="PF22725">
    <property type="entry name" value="GFO_IDH_MocA_C3"/>
    <property type="match status" value="1"/>
</dbReference>
<keyword evidence="5" id="KW-1185">Reference proteome</keyword>
<dbReference type="RefSeq" id="WP_242965995.1">
    <property type="nucleotide sequence ID" value="NZ_MZGT01000013.1"/>
</dbReference>
<dbReference type="InterPro" id="IPR000683">
    <property type="entry name" value="Gfo/Idh/MocA-like_OxRdtase_N"/>
</dbReference>
<dbReference type="PANTHER" id="PTHR43818:SF11">
    <property type="entry name" value="BCDNA.GH03377"/>
    <property type="match status" value="1"/>
</dbReference>
<organism evidence="4 5">
    <name type="scientific">Clostridium chromiireducens</name>
    <dbReference type="NCBI Taxonomy" id="225345"/>
    <lineage>
        <taxon>Bacteria</taxon>
        <taxon>Bacillati</taxon>
        <taxon>Bacillota</taxon>
        <taxon>Clostridia</taxon>
        <taxon>Eubacteriales</taxon>
        <taxon>Clostridiaceae</taxon>
        <taxon>Clostridium</taxon>
    </lineage>
</organism>